<evidence type="ECO:0000313" key="2">
    <source>
        <dbReference type="Proteomes" id="UP000092021"/>
    </source>
</evidence>
<gene>
    <name evidence="1" type="ORF">A5N15_07660</name>
</gene>
<comment type="caution">
    <text evidence="1">The sequence shown here is derived from an EMBL/GenBank/DDBJ whole genome shotgun (WGS) entry which is preliminary data.</text>
</comment>
<organism evidence="1 2">
    <name type="scientific">Rothia kristinae</name>
    <dbReference type="NCBI Taxonomy" id="37923"/>
    <lineage>
        <taxon>Bacteria</taxon>
        <taxon>Bacillati</taxon>
        <taxon>Actinomycetota</taxon>
        <taxon>Actinomycetes</taxon>
        <taxon>Micrococcales</taxon>
        <taxon>Micrococcaceae</taxon>
        <taxon>Rothia</taxon>
    </lineage>
</organism>
<accession>A0A657IUR2</accession>
<reference evidence="1 2" key="1">
    <citation type="submission" date="2016-04" db="EMBL/GenBank/DDBJ databases">
        <title>Identification of putative biosynthetic pathways for the production of bioactive secondary metabolites by the marine actinomycete Kocuria kristinae RUTW2-3.</title>
        <authorList>
            <person name="Waterworth S.C."/>
            <person name="Walmsley T.A."/>
            <person name="Matongo T."/>
            <person name="Davies-Coleman M.T."/>
            <person name="Dorrington R.A."/>
        </authorList>
    </citation>
    <scope>NUCLEOTIDE SEQUENCE [LARGE SCALE GENOMIC DNA]</scope>
    <source>
        <strain evidence="1 2">RUTW4-5</strain>
    </source>
</reference>
<protein>
    <submittedName>
        <fullName evidence="1">Uncharacterized protein</fullName>
    </submittedName>
</protein>
<dbReference type="EMBL" id="LWGZ01000676">
    <property type="protein sequence ID" value="OAX58921.1"/>
    <property type="molecule type" value="Genomic_DNA"/>
</dbReference>
<evidence type="ECO:0000313" key="1">
    <source>
        <dbReference type="EMBL" id="OAX58921.1"/>
    </source>
</evidence>
<dbReference type="AlphaFoldDB" id="A0A657IUR2"/>
<dbReference type="Proteomes" id="UP000092021">
    <property type="component" value="Unassembled WGS sequence"/>
</dbReference>
<sequence>MITAPRPIPALPISAVQPRMKLEVPSTDRMKTIQSTRKPPCTKPNQVCRIRVRLSPATTA</sequence>
<name>A0A657IUR2_9MICC</name>
<proteinExistence type="predicted"/>